<sequence length="134" mass="15269">MIFVKANKKKSTLFPGTINDALPLLITFGSGEDQYSRLPSSHFNFTIPYTQNFKSNAEDEEFTFVNQVPSIWGVWHAGQWDHTSNDTNGIDPTREELEKISERKTSKETKKHSVIQRFVYVNAASQSSIVNNIE</sequence>
<reference evidence="1" key="1">
    <citation type="submission" date="2021-02" db="EMBL/GenBank/DDBJ databases">
        <authorList>
            <person name="Nowell W R."/>
        </authorList>
    </citation>
    <scope>NUCLEOTIDE SEQUENCE</scope>
</reference>
<dbReference type="EMBL" id="CAJNOR010004411">
    <property type="protein sequence ID" value="CAF1500239.1"/>
    <property type="molecule type" value="Genomic_DNA"/>
</dbReference>
<accession>A0A815T180</accession>
<keyword evidence="2" id="KW-1185">Reference proteome</keyword>
<dbReference type="Proteomes" id="UP000663828">
    <property type="component" value="Unassembled WGS sequence"/>
</dbReference>
<dbReference type="AlphaFoldDB" id="A0A815T180"/>
<comment type="caution">
    <text evidence="1">The sequence shown here is derived from an EMBL/GenBank/DDBJ whole genome shotgun (WGS) entry which is preliminary data.</text>
</comment>
<evidence type="ECO:0000313" key="1">
    <source>
        <dbReference type="EMBL" id="CAF1500239.1"/>
    </source>
</evidence>
<organism evidence="1 2">
    <name type="scientific">Adineta ricciae</name>
    <name type="common">Rotifer</name>
    <dbReference type="NCBI Taxonomy" id="249248"/>
    <lineage>
        <taxon>Eukaryota</taxon>
        <taxon>Metazoa</taxon>
        <taxon>Spiralia</taxon>
        <taxon>Gnathifera</taxon>
        <taxon>Rotifera</taxon>
        <taxon>Eurotatoria</taxon>
        <taxon>Bdelloidea</taxon>
        <taxon>Adinetida</taxon>
        <taxon>Adinetidae</taxon>
        <taxon>Adineta</taxon>
    </lineage>
</organism>
<evidence type="ECO:0000313" key="2">
    <source>
        <dbReference type="Proteomes" id="UP000663828"/>
    </source>
</evidence>
<name>A0A815T180_ADIRI</name>
<protein>
    <submittedName>
        <fullName evidence="1">Uncharacterized protein</fullName>
    </submittedName>
</protein>
<gene>
    <name evidence="1" type="ORF">XAT740_LOCUS39612</name>
</gene>
<proteinExistence type="predicted"/>